<reference evidence="3 4" key="1">
    <citation type="submission" date="2019-08" db="EMBL/GenBank/DDBJ databases">
        <title>Flavobacterium alkalisoli sp. nov., isolated from rhizosphere soil of Suaeda salsa.</title>
        <authorList>
            <person name="Sun J.-Q."/>
            <person name="Xu L."/>
        </authorList>
    </citation>
    <scope>NUCLEOTIDE SEQUENCE [LARGE SCALE GENOMIC DNA]</scope>
    <source>
        <strain evidence="3 4">XS-5</strain>
    </source>
</reference>
<feature type="coiled-coil region" evidence="1">
    <location>
        <begin position="284"/>
        <end position="318"/>
    </location>
</feature>
<accession>A0A5B9FWI4</accession>
<proteinExistence type="predicted"/>
<evidence type="ECO:0000256" key="1">
    <source>
        <dbReference type="SAM" id="Coils"/>
    </source>
</evidence>
<dbReference type="Proteomes" id="UP000321222">
    <property type="component" value="Chromosome"/>
</dbReference>
<dbReference type="AlphaFoldDB" id="A0A5B9FWI4"/>
<keyword evidence="1" id="KW-0175">Coiled coil</keyword>
<dbReference type="RefSeq" id="WP_147584791.1">
    <property type="nucleotide sequence ID" value="NZ_CP042831.1"/>
</dbReference>
<evidence type="ECO:0008006" key="5">
    <source>
        <dbReference type="Google" id="ProtNLM"/>
    </source>
</evidence>
<protein>
    <recommendedName>
        <fullName evidence="5">Cell wall anchor protein</fullName>
    </recommendedName>
</protein>
<organism evidence="3 4">
    <name type="scientific">Flavobacterium alkalisoli</name>
    <dbReference type="NCBI Taxonomy" id="2602769"/>
    <lineage>
        <taxon>Bacteria</taxon>
        <taxon>Pseudomonadati</taxon>
        <taxon>Bacteroidota</taxon>
        <taxon>Flavobacteriia</taxon>
        <taxon>Flavobacteriales</taxon>
        <taxon>Flavobacteriaceae</taxon>
        <taxon>Flavobacterium</taxon>
    </lineage>
</organism>
<name>A0A5B9FWI4_9FLAO</name>
<evidence type="ECO:0000313" key="3">
    <source>
        <dbReference type="EMBL" id="QEE51295.1"/>
    </source>
</evidence>
<evidence type="ECO:0000256" key="2">
    <source>
        <dbReference type="SAM" id="SignalP"/>
    </source>
</evidence>
<dbReference type="OrthoDB" id="9808753at2"/>
<dbReference type="KEGG" id="fak:FUA48_17500"/>
<keyword evidence="2" id="KW-0732">Signal</keyword>
<gene>
    <name evidence="3" type="ORF">FUA48_17500</name>
</gene>
<sequence length="320" mass="35459">MKKILITGVLFLFAVTAKAQTTIYNGSSSLTSSRTVTLGTYSLHFRPSLLTSGLYINSSGNVGINSTSPTEKLDINGNVKATAGYFTKSAPNGSNFATNTERVQASLAFAAGTLVDAPSGMRTLYLLDMPSSNMDPKPVVWFGVNDREDWSRLRFRAELGGNSQFILFDKTQTEHFAVTDDGVQNFVMRMAKPNSYVCIGTSSYIDGSDVYKLSVSGKVRAHEVKVYNTWADYVFENDYDLKSLEQVEAFIAENGHLPNVPSAKEVEAKGIELGEMTKIQQEKIEELTLYLIQQNKENQQLKEELKELKALVNTLIDEKK</sequence>
<evidence type="ECO:0000313" key="4">
    <source>
        <dbReference type="Proteomes" id="UP000321222"/>
    </source>
</evidence>
<feature type="signal peptide" evidence="2">
    <location>
        <begin position="1"/>
        <end position="19"/>
    </location>
</feature>
<keyword evidence="4" id="KW-1185">Reference proteome</keyword>
<dbReference type="EMBL" id="CP042831">
    <property type="protein sequence ID" value="QEE51295.1"/>
    <property type="molecule type" value="Genomic_DNA"/>
</dbReference>
<feature type="chain" id="PRO_5022878759" description="Cell wall anchor protein" evidence="2">
    <location>
        <begin position="20"/>
        <end position="320"/>
    </location>
</feature>